<comment type="caution">
    <text evidence="1">The sequence shown here is derived from an EMBL/GenBank/DDBJ whole genome shotgun (WGS) entry which is preliminary data.</text>
</comment>
<proteinExistence type="predicted"/>
<dbReference type="STRING" id="1037410.MCSF7_01471"/>
<evidence type="ECO:0000313" key="2">
    <source>
        <dbReference type="Proteomes" id="UP000004978"/>
    </source>
</evidence>
<dbReference type="AlphaFoldDB" id="F9UK83"/>
<keyword evidence="2" id="KW-1185">Reference proteome</keyword>
<name>F9UK83_9BACT</name>
<organism evidence="1 2">
    <name type="scientific">Mycoplasmopsis columbina SF7</name>
    <dbReference type="NCBI Taxonomy" id="1037410"/>
    <lineage>
        <taxon>Bacteria</taxon>
        <taxon>Bacillati</taxon>
        <taxon>Mycoplasmatota</taxon>
        <taxon>Mycoplasmoidales</taxon>
        <taxon>Metamycoplasmataceae</taxon>
        <taxon>Mycoplasmopsis</taxon>
    </lineage>
</organism>
<dbReference type="RefSeq" id="WP_006608701.1">
    <property type="nucleotide sequence ID" value="NZ_AFXA01000011.1"/>
</dbReference>
<reference evidence="1 2" key="1">
    <citation type="journal article" date="2013" name="Genome Announc.">
        <title>Genome Sequence of Mycoplasma columbinum Strain SF7.</title>
        <authorList>
            <person name="Guo Z."/>
            <person name="Xu X."/>
            <person name="Zheng Q."/>
            <person name="Li T."/>
            <person name="Kuang S."/>
            <person name="Zhang Z."/>
            <person name="Chen Y."/>
            <person name="Lu X."/>
            <person name="Zhou R."/>
            <person name="Bi D."/>
            <person name="Jin H."/>
        </authorList>
    </citation>
    <scope>NUCLEOTIDE SEQUENCE [LARGE SCALE GENOMIC DNA]</scope>
    <source>
        <strain evidence="1 2">SF7</strain>
    </source>
</reference>
<evidence type="ECO:0000313" key="1">
    <source>
        <dbReference type="EMBL" id="EGV00088.1"/>
    </source>
</evidence>
<dbReference type="EMBL" id="AFXA01000011">
    <property type="protein sequence ID" value="EGV00088.1"/>
    <property type="molecule type" value="Genomic_DNA"/>
</dbReference>
<gene>
    <name evidence="1" type="ORF">MCSF7_01471</name>
</gene>
<protein>
    <submittedName>
        <fullName evidence="1">Uncharacterized protein</fullName>
    </submittedName>
</protein>
<dbReference type="Proteomes" id="UP000004978">
    <property type="component" value="Unassembled WGS sequence"/>
</dbReference>
<sequence>MIKPTIVIDYLNEKELKNLELLADDLATNFPYLKNTHELKIIFLGNQTFQGKNVNVTYLDSQRSLEKYLINETIKKDYLAVINCQEYLNNEFIETLKFTYLTADKIQKENKEYKLHTSRYNQNGISEAVSDYLFRINNDLLRQEMTLKLEHQKSKNKY</sequence>
<accession>F9UK83</accession>